<keyword evidence="2" id="KW-0812">Transmembrane</keyword>
<dbReference type="InterPro" id="IPR003362">
    <property type="entry name" value="Bact_transf"/>
</dbReference>
<reference evidence="4 5" key="1">
    <citation type="journal article" date="2015" name="Nature">
        <title>rRNA introns, odd ribosomes, and small enigmatic genomes across a large radiation of phyla.</title>
        <authorList>
            <person name="Brown C.T."/>
            <person name="Hug L.A."/>
            <person name="Thomas B.C."/>
            <person name="Sharon I."/>
            <person name="Castelle C.J."/>
            <person name="Singh A."/>
            <person name="Wilkins M.J."/>
            <person name="Williams K.H."/>
            <person name="Banfield J.F."/>
        </authorList>
    </citation>
    <scope>NUCLEOTIDE SEQUENCE [LARGE SCALE GENOMIC DNA]</scope>
</reference>
<dbReference type="AlphaFoldDB" id="A0A0G1BMC3"/>
<evidence type="ECO:0000256" key="1">
    <source>
        <dbReference type="ARBA" id="ARBA00006464"/>
    </source>
</evidence>
<evidence type="ECO:0000256" key="2">
    <source>
        <dbReference type="SAM" id="Phobius"/>
    </source>
</evidence>
<proteinExistence type="inferred from homology"/>
<keyword evidence="2" id="KW-1133">Transmembrane helix</keyword>
<organism evidence="4 5">
    <name type="scientific">Candidatus Gottesmanbacteria bacterium GW2011_GWA2_42_18</name>
    <dbReference type="NCBI Taxonomy" id="1618442"/>
    <lineage>
        <taxon>Bacteria</taxon>
        <taxon>Candidatus Gottesmaniibacteriota</taxon>
    </lineage>
</organism>
<dbReference type="GO" id="GO:0016780">
    <property type="term" value="F:phosphotransferase activity, for other substituted phosphate groups"/>
    <property type="evidence" value="ECO:0007669"/>
    <property type="project" value="TreeGrafter"/>
</dbReference>
<gene>
    <name evidence="4" type="ORF">UV09_C0005G0009</name>
</gene>
<keyword evidence="2" id="KW-0472">Membrane</keyword>
<evidence type="ECO:0000259" key="3">
    <source>
        <dbReference type="Pfam" id="PF02397"/>
    </source>
</evidence>
<dbReference type="Pfam" id="PF02397">
    <property type="entry name" value="Bac_transf"/>
    <property type="match status" value="1"/>
</dbReference>
<evidence type="ECO:0000313" key="4">
    <source>
        <dbReference type="EMBL" id="KKS47431.1"/>
    </source>
</evidence>
<comment type="similarity">
    <text evidence="1">Belongs to the bacterial sugar transferase family.</text>
</comment>
<feature type="transmembrane region" description="Helical" evidence="2">
    <location>
        <begin position="20"/>
        <end position="40"/>
    </location>
</feature>
<dbReference type="EMBL" id="LCDD01000005">
    <property type="protein sequence ID" value="KKS47431.1"/>
    <property type="molecule type" value="Genomic_DNA"/>
</dbReference>
<comment type="caution">
    <text evidence="4">The sequence shown here is derived from an EMBL/GenBank/DDBJ whole genome shotgun (WGS) entry which is preliminary data.</text>
</comment>
<name>A0A0G1BMC3_9BACT</name>
<dbReference type="PATRIC" id="fig|1618442.3.peg.299"/>
<keyword evidence="4" id="KW-0808">Transferase</keyword>
<feature type="domain" description="Bacterial sugar transferase" evidence="3">
    <location>
        <begin position="14"/>
        <end position="213"/>
    </location>
</feature>
<protein>
    <submittedName>
        <fullName evidence="4">Undecaprenyl-phosphate galactose phosphotransferase</fullName>
    </submittedName>
</protein>
<dbReference type="PANTHER" id="PTHR30576">
    <property type="entry name" value="COLANIC BIOSYNTHESIS UDP-GLUCOSE LIPID CARRIER TRANSFERASE"/>
    <property type="match status" value="1"/>
</dbReference>
<dbReference type="Proteomes" id="UP000034320">
    <property type="component" value="Unassembled WGS sequence"/>
</dbReference>
<sequence>MPIFKGVNYDSYLKRLMDILLSVVLGLFFLPLGVILAVLIKLDSAGPVFADTPERVGKNGRLFKMFKFRSMVANAHMMLRHDPKLKTLYAKYKKNSYKLAEDPRVTNLGKILRKHSLDEIPQLVNVIIGHMSLVGPRAYYPDELSNQQKKYPETKKLVSKVLSIKPGITGFWQVSGRSAVNFDKRIAMDADYVEHRSLCYDIKILLVTPWAMISGKGAV</sequence>
<accession>A0A0G1BMC3</accession>
<dbReference type="PANTHER" id="PTHR30576:SF10">
    <property type="entry name" value="SLL5057 PROTEIN"/>
    <property type="match status" value="1"/>
</dbReference>
<evidence type="ECO:0000313" key="5">
    <source>
        <dbReference type="Proteomes" id="UP000034320"/>
    </source>
</evidence>